<dbReference type="Pfam" id="PF13365">
    <property type="entry name" value="Trypsin_2"/>
    <property type="match status" value="1"/>
</dbReference>
<protein>
    <submittedName>
        <fullName evidence="2">Trypsin-like peptidase domain protein</fullName>
    </submittedName>
</protein>
<reference evidence="2 3" key="2">
    <citation type="journal article" date="2009" name="PLoS ONE">
        <title>The photosynthetic apparatus and its regulation in the aerobic gammaproteobacterium Congregibacter litoralis gen. nov., sp. nov.</title>
        <authorList>
            <person name="Spring S."/>
            <person name="Lunsdorf H."/>
            <person name="Fuchs B.M."/>
            <person name="Tindall B.J."/>
        </authorList>
    </citation>
    <scope>NUCLEOTIDE SEQUENCE [LARGE SCALE GENOMIC DNA]</scope>
    <source>
        <strain evidence="2">KT71</strain>
    </source>
</reference>
<comment type="caution">
    <text evidence="2">The sequence shown here is derived from an EMBL/GenBank/DDBJ whole genome shotgun (WGS) entry which is preliminary data.</text>
</comment>
<sequence>MPFANASVLIKRLLIPSIAFLVTGSALATEVMETSEFSDAALASVGKLHVPGQRFEDGYVRHFDEDCSATLITDDAKSQSSTLIVSAWHCLEFYRDTSRVLTFETAGGETRTANLVASGGSMYSDWALLRLNAPLPYPAVIAVEGKVATDALVMAGYPRRSSGATKVLETVRDCRITGRDDRDITSDCVLQKGASGGAVFLGGPETRYLGVISRGDGESQSIYVPLARFRAKISAHLESGRLP</sequence>
<dbReference type="Proteomes" id="UP000019205">
    <property type="component" value="Chromosome"/>
</dbReference>
<evidence type="ECO:0000313" key="2">
    <source>
        <dbReference type="EMBL" id="EAQ99397.1"/>
    </source>
</evidence>
<feature type="signal peptide" evidence="1">
    <location>
        <begin position="1"/>
        <end position="28"/>
    </location>
</feature>
<dbReference type="InterPro" id="IPR009003">
    <property type="entry name" value="Peptidase_S1_PA"/>
</dbReference>
<evidence type="ECO:0000313" key="3">
    <source>
        <dbReference type="Proteomes" id="UP000019205"/>
    </source>
</evidence>
<dbReference type="Gene3D" id="2.40.10.120">
    <property type="match status" value="1"/>
</dbReference>
<dbReference type="AlphaFoldDB" id="A4A3X4"/>
<dbReference type="HOGENOM" id="CLU_1164603_0_0_6"/>
<dbReference type="EMBL" id="AAOA02000001">
    <property type="protein sequence ID" value="EAQ99397.1"/>
    <property type="molecule type" value="Genomic_DNA"/>
</dbReference>
<name>A4A3X4_9GAMM</name>
<dbReference type="eggNOG" id="ENOG5033Q8T">
    <property type="taxonomic scope" value="Bacteria"/>
</dbReference>
<proteinExistence type="predicted"/>
<reference evidence="2 3" key="1">
    <citation type="journal article" date="2007" name="Proc. Natl. Acad. Sci. U.S.A.">
        <title>Characterization of a marine gammaproteobacterium capable of aerobic anoxygenic photosynthesis.</title>
        <authorList>
            <person name="Fuchs B.M."/>
            <person name="Spring S."/>
            <person name="Teeling H."/>
            <person name="Quast C."/>
            <person name="Wulf J."/>
            <person name="Schattenhofer M."/>
            <person name="Yan S."/>
            <person name="Ferriera S."/>
            <person name="Johnson J."/>
            <person name="Glockner F.O."/>
            <person name="Amann R."/>
        </authorList>
    </citation>
    <scope>NUCLEOTIDE SEQUENCE [LARGE SCALE GENOMIC DNA]</scope>
    <source>
        <strain evidence="2">KT71</strain>
    </source>
</reference>
<dbReference type="RefSeq" id="WP_008295848.1">
    <property type="nucleotide sequence ID" value="NZ_CM002299.1"/>
</dbReference>
<gene>
    <name evidence="2" type="ORF">KT71_17046</name>
</gene>
<accession>A4A3X4</accession>
<evidence type="ECO:0000256" key="1">
    <source>
        <dbReference type="SAM" id="SignalP"/>
    </source>
</evidence>
<organism evidence="2 3">
    <name type="scientific">Congregibacter litoralis KT71</name>
    <dbReference type="NCBI Taxonomy" id="314285"/>
    <lineage>
        <taxon>Bacteria</taxon>
        <taxon>Pseudomonadati</taxon>
        <taxon>Pseudomonadota</taxon>
        <taxon>Gammaproteobacteria</taxon>
        <taxon>Cellvibrionales</taxon>
        <taxon>Halieaceae</taxon>
        <taxon>Congregibacter</taxon>
    </lineage>
</organism>
<keyword evidence="1" id="KW-0732">Signal</keyword>
<keyword evidence="3" id="KW-1185">Reference proteome</keyword>
<feature type="chain" id="PRO_5002665565" evidence="1">
    <location>
        <begin position="29"/>
        <end position="243"/>
    </location>
</feature>
<dbReference type="SUPFAM" id="SSF50494">
    <property type="entry name" value="Trypsin-like serine proteases"/>
    <property type="match status" value="1"/>
</dbReference>